<feature type="transmembrane region" description="Helical" evidence="1">
    <location>
        <begin position="20"/>
        <end position="39"/>
    </location>
</feature>
<dbReference type="EMBL" id="CAJJDN010000091">
    <property type="protein sequence ID" value="CAD8108431.1"/>
    <property type="molecule type" value="Genomic_DNA"/>
</dbReference>
<evidence type="ECO:0000313" key="2">
    <source>
        <dbReference type="EMBL" id="CAD8108431.1"/>
    </source>
</evidence>
<protein>
    <recommendedName>
        <fullName evidence="4">Transmembrane protein</fullName>
    </recommendedName>
</protein>
<keyword evidence="1" id="KW-0472">Membrane</keyword>
<keyword evidence="1" id="KW-0812">Transmembrane</keyword>
<comment type="caution">
    <text evidence="2">The sequence shown here is derived from an EMBL/GenBank/DDBJ whole genome shotgun (WGS) entry which is preliminary data.</text>
</comment>
<evidence type="ECO:0000256" key="1">
    <source>
        <dbReference type="SAM" id="Phobius"/>
    </source>
</evidence>
<name>A0A8S1PZH5_9CILI</name>
<accession>A0A8S1PZH5</accession>
<dbReference type="OrthoDB" id="284590at2759"/>
<proteinExistence type="predicted"/>
<gene>
    <name evidence="2" type="ORF">PSON_ATCC_30995.1.T0910067</name>
</gene>
<dbReference type="AlphaFoldDB" id="A0A8S1PZH5"/>
<keyword evidence="3" id="KW-1185">Reference proteome</keyword>
<evidence type="ECO:0000313" key="3">
    <source>
        <dbReference type="Proteomes" id="UP000692954"/>
    </source>
</evidence>
<keyword evidence="1" id="KW-1133">Transmembrane helix</keyword>
<organism evidence="2 3">
    <name type="scientific">Paramecium sonneborni</name>
    <dbReference type="NCBI Taxonomy" id="65129"/>
    <lineage>
        <taxon>Eukaryota</taxon>
        <taxon>Sar</taxon>
        <taxon>Alveolata</taxon>
        <taxon>Ciliophora</taxon>
        <taxon>Intramacronucleata</taxon>
        <taxon>Oligohymenophorea</taxon>
        <taxon>Peniculida</taxon>
        <taxon>Parameciidae</taxon>
        <taxon>Paramecium</taxon>
    </lineage>
</organism>
<reference evidence="2" key="1">
    <citation type="submission" date="2021-01" db="EMBL/GenBank/DDBJ databases">
        <authorList>
            <consortium name="Genoscope - CEA"/>
            <person name="William W."/>
        </authorList>
    </citation>
    <scope>NUCLEOTIDE SEQUENCE</scope>
</reference>
<dbReference type="Proteomes" id="UP000692954">
    <property type="component" value="Unassembled WGS sequence"/>
</dbReference>
<sequence>MWNIKINNDSFIEQIQVLDFLIRNIMNWIILISIIISFTQACLTKQLTCDDLHDPISCESVYQRVVTCQWSLKTNQCKLLMANCIYYDNQDECQKQDQCGWNENRCQEKLIQRQGINCEDFISYASCVAIKENKLACTWKHNKCITISKCSEINDFMQCRNSRLQEQCQLVINGKASYKEKQYFYFGDIFDQYECRAKDCKFNQFASCKNFVNGRRCFQHFGECTQCSYFTTNQTCLETNQCVWDNEVCRNIMCYDFKEKLPCQLKPFCSFNETSLQCQTRTDNQLYCYAYDISSDPIKQNKEVEI</sequence>
<evidence type="ECO:0008006" key="4">
    <source>
        <dbReference type="Google" id="ProtNLM"/>
    </source>
</evidence>